<dbReference type="Pfam" id="PF00057">
    <property type="entry name" value="Ldl_recept_a"/>
    <property type="match status" value="2"/>
</dbReference>
<keyword evidence="9" id="KW-0720">Serine protease</keyword>
<keyword evidence="15" id="KW-0325">Glycoprotein</keyword>
<dbReference type="SUPFAM" id="SSF56487">
    <property type="entry name" value="SRCR-like"/>
    <property type="match status" value="1"/>
</dbReference>
<dbReference type="GO" id="GO:0002376">
    <property type="term" value="P:immune system process"/>
    <property type="evidence" value="ECO:0007669"/>
    <property type="project" value="UniProtKB-KW"/>
</dbReference>
<dbReference type="AlphaFoldDB" id="A0A3B5M1L7"/>
<dbReference type="PROSITE" id="PS01209">
    <property type="entry name" value="LDLRA_1"/>
    <property type="match status" value="1"/>
</dbReference>
<dbReference type="SMART" id="SM00192">
    <property type="entry name" value="LDLa"/>
    <property type="match status" value="2"/>
</dbReference>
<keyword evidence="14" id="KW-0675">Receptor</keyword>
<keyword evidence="7" id="KW-0677">Repeat</keyword>
<keyword evidence="12" id="KW-0472">Membrane</keyword>
<keyword evidence="5" id="KW-0812">Transmembrane</keyword>
<dbReference type="InterPro" id="IPR048722">
    <property type="entry name" value="CFAI_FIMAC_N"/>
</dbReference>
<evidence type="ECO:0000313" key="19">
    <source>
        <dbReference type="Ensembl" id="ENSXCOP00000017302.1"/>
    </source>
</evidence>
<evidence type="ECO:0000256" key="12">
    <source>
        <dbReference type="ARBA" id="ARBA00023136"/>
    </source>
</evidence>
<dbReference type="InterPro" id="IPR036058">
    <property type="entry name" value="Kazal_dom_sf"/>
</dbReference>
<evidence type="ECO:0000259" key="18">
    <source>
        <dbReference type="PROSITE" id="PS50287"/>
    </source>
</evidence>
<feature type="disulfide bond" evidence="17">
    <location>
        <begin position="141"/>
        <end position="151"/>
    </location>
</feature>
<dbReference type="SMART" id="SM00057">
    <property type="entry name" value="FIMAC"/>
    <property type="match status" value="1"/>
</dbReference>
<dbReference type="InterPro" id="IPR001190">
    <property type="entry name" value="SRCR"/>
</dbReference>
<dbReference type="Pfam" id="PF21286">
    <property type="entry name" value="CFAI_FIMAC_N"/>
    <property type="match status" value="1"/>
</dbReference>
<name>A0A3B5M1L7_9TELE</name>
<reference evidence="19" key="1">
    <citation type="submission" date="2025-08" db="UniProtKB">
        <authorList>
            <consortium name="Ensembl"/>
        </authorList>
    </citation>
    <scope>IDENTIFICATION</scope>
</reference>
<feature type="disulfide bond" evidence="16">
    <location>
        <begin position="181"/>
        <end position="199"/>
    </location>
</feature>
<dbReference type="InterPro" id="IPR036772">
    <property type="entry name" value="SRCR-like_dom_sf"/>
</dbReference>
<accession>A0A3B5M1L7</accession>
<dbReference type="Gene3D" id="3.10.250.10">
    <property type="entry name" value="SRCR-like domain"/>
    <property type="match status" value="1"/>
</dbReference>
<keyword evidence="3" id="KW-0964">Secreted</keyword>
<keyword evidence="8" id="KW-0378">Hydrolase</keyword>
<dbReference type="PANTHER" id="PTHR22722:SF5">
    <property type="entry name" value="LOW-DENSITY LIPOPROTEIN RECEPTOR-RELATED PROTEIN 1B"/>
    <property type="match status" value="1"/>
</dbReference>
<dbReference type="InterPro" id="IPR002172">
    <property type="entry name" value="LDrepeatLR_classA_rpt"/>
</dbReference>
<dbReference type="Pfam" id="PF00530">
    <property type="entry name" value="SRCR"/>
    <property type="match status" value="1"/>
</dbReference>
<evidence type="ECO:0000256" key="15">
    <source>
        <dbReference type="ARBA" id="ARBA00023180"/>
    </source>
</evidence>
<keyword evidence="6" id="KW-0732">Signal</keyword>
<dbReference type="Gene3D" id="4.10.400.10">
    <property type="entry name" value="Low-density Lipoprotein Receptor"/>
    <property type="match status" value="2"/>
</dbReference>
<evidence type="ECO:0000256" key="13">
    <source>
        <dbReference type="ARBA" id="ARBA00023157"/>
    </source>
</evidence>
<dbReference type="GO" id="GO:0005886">
    <property type="term" value="C:plasma membrane"/>
    <property type="evidence" value="ECO:0007669"/>
    <property type="project" value="TreeGrafter"/>
</dbReference>
<feature type="disulfide bond" evidence="16">
    <location>
        <begin position="193"/>
        <end position="208"/>
    </location>
</feature>
<evidence type="ECO:0000256" key="7">
    <source>
        <dbReference type="ARBA" id="ARBA00022737"/>
    </source>
</evidence>
<dbReference type="InterPro" id="IPR051221">
    <property type="entry name" value="LDLR-related"/>
</dbReference>
<dbReference type="InterPro" id="IPR003884">
    <property type="entry name" value="FacI_MAC"/>
</dbReference>
<feature type="domain" description="SRCR" evidence="18">
    <location>
        <begin position="55"/>
        <end position="182"/>
    </location>
</feature>
<dbReference type="GO" id="GO:0005041">
    <property type="term" value="F:low-density lipoprotein particle receptor activity"/>
    <property type="evidence" value="ECO:0007669"/>
    <property type="project" value="TreeGrafter"/>
</dbReference>
<comment type="caution">
    <text evidence="17">Lacks conserved residue(s) required for the propagation of feature annotation.</text>
</comment>
<dbReference type="SUPFAM" id="SSF57424">
    <property type="entry name" value="LDL receptor-like module"/>
    <property type="match status" value="2"/>
</dbReference>
<keyword evidence="13 17" id="KW-1015">Disulfide bond</keyword>
<sequence>SCGLVFCPPWQRCVEGQCTCKLPYLCPTEGVEPVCGQNHRTFTSYCQVKPDRPLHRFCSTDTFTALPRFSFLDKDTGLVRIVLPNATGEGENLLVCHQDWDMAAANVACRDYRGAASADSVDYNSLTPNTTLPSHCVSVHCQGYELSLAECEIYDKMAADGRMVAAATCYKETSEECDFTCANRKCIVRNQTCDGVDDCGDRSDEMCCRSKNQTPFRCASGVCLHRKAVGDKLIDCLDGADESQKRVKAFGKNWFKELETRASRKHLEAQLFCGIPNKDLVDDTEPEIRGRTSRRKRVVGGIPANPVSHSLGCQIETSNKHNWQPACKQDKFIQKEKIQLKLNSQI</sequence>
<dbReference type="GO" id="GO:0005576">
    <property type="term" value="C:extracellular region"/>
    <property type="evidence" value="ECO:0007669"/>
    <property type="project" value="UniProtKB-SubCell"/>
</dbReference>
<dbReference type="Pfam" id="PF21287">
    <property type="entry name" value="Kazal_CFAI"/>
    <property type="match status" value="1"/>
</dbReference>
<keyword evidence="20" id="KW-1185">Reference proteome</keyword>
<organism evidence="19 20">
    <name type="scientific">Xiphophorus couchianus</name>
    <name type="common">Monterrey platyfish</name>
    <dbReference type="NCBI Taxonomy" id="32473"/>
    <lineage>
        <taxon>Eukaryota</taxon>
        <taxon>Metazoa</taxon>
        <taxon>Chordata</taxon>
        <taxon>Craniata</taxon>
        <taxon>Vertebrata</taxon>
        <taxon>Euteleostomi</taxon>
        <taxon>Actinopterygii</taxon>
        <taxon>Neopterygii</taxon>
        <taxon>Teleostei</taxon>
        <taxon>Neoteleostei</taxon>
        <taxon>Acanthomorphata</taxon>
        <taxon>Ovalentaria</taxon>
        <taxon>Atherinomorphae</taxon>
        <taxon>Cyprinodontiformes</taxon>
        <taxon>Poeciliidae</taxon>
        <taxon>Poeciliinae</taxon>
        <taxon>Xiphophorus</taxon>
    </lineage>
</organism>
<dbReference type="SUPFAM" id="SSF100895">
    <property type="entry name" value="Kazal-type serine protease inhibitors"/>
    <property type="match status" value="1"/>
</dbReference>
<reference evidence="19" key="2">
    <citation type="submission" date="2025-09" db="UniProtKB">
        <authorList>
            <consortium name="Ensembl"/>
        </authorList>
    </citation>
    <scope>IDENTIFICATION</scope>
</reference>
<evidence type="ECO:0000256" key="2">
    <source>
        <dbReference type="ARBA" id="ARBA00004613"/>
    </source>
</evidence>
<evidence type="ECO:0000256" key="1">
    <source>
        <dbReference type="ARBA" id="ARBA00004167"/>
    </source>
</evidence>
<dbReference type="GO" id="GO:0043235">
    <property type="term" value="C:receptor complex"/>
    <property type="evidence" value="ECO:0007669"/>
    <property type="project" value="TreeGrafter"/>
</dbReference>
<evidence type="ECO:0000256" key="8">
    <source>
        <dbReference type="ARBA" id="ARBA00022801"/>
    </source>
</evidence>
<dbReference type="Proteomes" id="UP000261380">
    <property type="component" value="Unplaced"/>
</dbReference>
<dbReference type="GO" id="GO:0008236">
    <property type="term" value="F:serine-type peptidase activity"/>
    <property type="evidence" value="ECO:0007669"/>
    <property type="project" value="UniProtKB-KW"/>
</dbReference>
<evidence type="ECO:0000256" key="10">
    <source>
        <dbReference type="ARBA" id="ARBA00022859"/>
    </source>
</evidence>
<dbReference type="GeneTree" id="ENSGT00930000151042"/>
<evidence type="ECO:0000256" key="11">
    <source>
        <dbReference type="ARBA" id="ARBA00022989"/>
    </source>
</evidence>
<evidence type="ECO:0000256" key="4">
    <source>
        <dbReference type="ARBA" id="ARBA00022670"/>
    </source>
</evidence>
<evidence type="ECO:0000256" key="14">
    <source>
        <dbReference type="ARBA" id="ARBA00023170"/>
    </source>
</evidence>
<dbReference type="InterPro" id="IPR023415">
    <property type="entry name" value="LDLR_class-A_CS"/>
</dbReference>
<dbReference type="PROSITE" id="PS50068">
    <property type="entry name" value="LDLRA_2"/>
    <property type="match status" value="1"/>
</dbReference>
<evidence type="ECO:0000256" key="17">
    <source>
        <dbReference type="PROSITE-ProRule" id="PRU00196"/>
    </source>
</evidence>
<evidence type="ECO:0000256" key="9">
    <source>
        <dbReference type="ARBA" id="ARBA00022825"/>
    </source>
</evidence>
<evidence type="ECO:0000256" key="5">
    <source>
        <dbReference type="ARBA" id="ARBA00022692"/>
    </source>
</evidence>
<evidence type="ECO:0000256" key="16">
    <source>
        <dbReference type="PROSITE-ProRule" id="PRU00124"/>
    </source>
</evidence>
<dbReference type="Gene3D" id="3.30.60.30">
    <property type="match status" value="1"/>
</dbReference>
<keyword evidence="10" id="KW-0391">Immunity</keyword>
<proteinExistence type="predicted"/>
<keyword evidence="11" id="KW-1133">Transmembrane helix</keyword>
<dbReference type="PRINTS" id="PR00261">
    <property type="entry name" value="LDLRECEPTOR"/>
</dbReference>
<dbReference type="PANTHER" id="PTHR22722">
    <property type="entry name" value="LOW-DENSITY LIPOPROTEIN RECEPTOR-RELATED PROTEIN 2-RELATED"/>
    <property type="match status" value="1"/>
</dbReference>
<dbReference type="STRING" id="32473.ENSXCOP00000017302"/>
<comment type="subcellular location">
    <subcellularLocation>
        <location evidence="1">Membrane</location>
        <topology evidence="1">Single-pass membrane protein</topology>
    </subcellularLocation>
    <subcellularLocation>
        <location evidence="2">Secreted</location>
    </subcellularLocation>
</comment>
<evidence type="ECO:0000256" key="6">
    <source>
        <dbReference type="ARBA" id="ARBA00022729"/>
    </source>
</evidence>
<dbReference type="InterPro" id="IPR048719">
    <property type="entry name" value="CFAI_KAZAL"/>
</dbReference>
<dbReference type="InterPro" id="IPR036055">
    <property type="entry name" value="LDL_receptor-like_sf"/>
</dbReference>
<dbReference type="SMART" id="SM00202">
    <property type="entry name" value="SR"/>
    <property type="match status" value="1"/>
</dbReference>
<protein>
    <recommendedName>
        <fullName evidence="18">SRCR domain-containing protein</fullName>
    </recommendedName>
</protein>
<evidence type="ECO:0000256" key="3">
    <source>
        <dbReference type="ARBA" id="ARBA00022525"/>
    </source>
</evidence>
<dbReference type="PROSITE" id="PS50287">
    <property type="entry name" value="SRCR_2"/>
    <property type="match status" value="1"/>
</dbReference>
<keyword evidence="4" id="KW-0645">Protease</keyword>
<dbReference type="GO" id="GO:0006508">
    <property type="term" value="P:proteolysis"/>
    <property type="evidence" value="ECO:0007669"/>
    <property type="project" value="UniProtKB-KW"/>
</dbReference>
<dbReference type="Ensembl" id="ENSXCOT00000017523.1">
    <property type="protein sequence ID" value="ENSXCOP00000017302.1"/>
    <property type="gene ID" value="ENSXCOG00000013039.1"/>
</dbReference>
<dbReference type="CDD" id="cd00112">
    <property type="entry name" value="LDLa"/>
    <property type="match status" value="2"/>
</dbReference>
<evidence type="ECO:0000313" key="20">
    <source>
        <dbReference type="Proteomes" id="UP000261380"/>
    </source>
</evidence>